<evidence type="ECO:0000313" key="4">
    <source>
        <dbReference type="Proteomes" id="UP000001568"/>
    </source>
</evidence>
<name>A4S7Z9_OSTLU</name>
<dbReference type="eggNOG" id="ENOG502QQTP">
    <property type="taxonomic scope" value="Eukaryota"/>
</dbReference>
<dbReference type="OrthoDB" id="202063at2759"/>
<feature type="transmembrane region" description="Helical" evidence="2">
    <location>
        <begin position="223"/>
        <end position="249"/>
    </location>
</feature>
<gene>
    <name evidence="3" type="ORF">OSTLU_27676</name>
</gene>
<feature type="transmembrane region" description="Helical" evidence="2">
    <location>
        <begin position="261"/>
        <end position="287"/>
    </location>
</feature>
<keyword evidence="2" id="KW-1133">Transmembrane helix</keyword>
<dbReference type="EMBL" id="CP000594">
    <property type="protein sequence ID" value="ABO99834.1"/>
    <property type="molecule type" value="Genomic_DNA"/>
</dbReference>
<dbReference type="RefSeq" id="XP_001421541.1">
    <property type="nucleotide sequence ID" value="XM_001421504.1"/>
</dbReference>
<evidence type="ECO:0000256" key="1">
    <source>
        <dbReference type="SAM" id="MobiDB-lite"/>
    </source>
</evidence>
<evidence type="ECO:0000256" key="2">
    <source>
        <dbReference type="SAM" id="Phobius"/>
    </source>
</evidence>
<feature type="transmembrane region" description="Helical" evidence="2">
    <location>
        <begin position="65"/>
        <end position="82"/>
    </location>
</feature>
<dbReference type="GeneID" id="5005446"/>
<evidence type="ECO:0000313" key="3">
    <source>
        <dbReference type="EMBL" id="ABO99834.1"/>
    </source>
</evidence>
<dbReference type="Proteomes" id="UP000001568">
    <property type="component" value="Chromosome 14"/>
</dbReference>
<protein>
    <submittedName>
        <fullName evidence="3">Uncharacterized protein</fullName>
    </submittedName>
</protein>
<proteinExistence type="predicted"/>
<accession>A4S7Z9</accession>
<keyword evidence="2" id="KW-0472">Membrane</keyword>
<organism evidence="3 4">
    <name type="scientific">Ostreococcus lucimarinus (strain CCE9901)</name>
    <dbReference type="NCBI Taxonomy" id="436017"/>
    <lineage>
        <taxon>Eukaryota</taxon>
        <taxon>Viridiplantae</taxon>
        <taxon>Chlorophyta</taxon>
        <taxon>Mamiellophyceae</taxon>
        <taxon>Mamiellales</taxon>
        <taxon>Bathycoccaceae</taxon>
        <taxon>Ostreococcus</taxon>
    </lineage>
</organism>
<dbReference type="OMA" id="LVIQWIF"/>
<dbReference type="AlphaFoldDB" id="A4S7Z9"/>
<dbReference type="HOGENOM" id="CLU_850843_0_0_1"/>
<keyword evidence="4" id="KW-1185">Reference proteome</keyword>
<dbReference type="KEGG" id="olu:OSTLU_27676"/>
<feature type="region of interest" description="Disordered" evidence="1">
    <location>
        <begin position="1"/>
        <end position="21"/>
    </location>
</feature>
<dbReference type="Gramene" id="ABO99834">
    <property type="protein sequence ID" value="ABO99834"/>
    <property type="gene ID" value="OSTLU_27676"/>
</dbReference>
<reference evidence="3 4" key="1">
    <citation type="journal article" date="2007" name="Proc. Natl. Acad. Sci. U.S.A.">
        <title>The tiny eukaryote Ostreococcus provides genomic insights into the paradox of plankton speciation.</title>
        <authorList>
            <person name="Palenik B."/>
            <person name="Grimwood J."/>
            <person name="Aerts A."/>
            <person name="Rouze P."/>
            <person name="Salamov A."/>
            <person name="Putnam N."/>
            <person name="Dupont C."/>
            <person name="Jorgensen R."/>
            <person name="Derelle E."/>
            <person name="Rombauts S."/>
            <person name="Zhou K."/>
            <person name="Otillar R."/>
            <person name="Merchant S.S."/>
            <person name="Podell S."/>
            <person name="Gaasterland T."/>
            <person name="Napoli C."/>
            <person name="Gendler K."/>
            <person name="Manuell A."/>
            <person name="Tai V."/>
            <person name="Vallon O."/>
            <person name="Piganeau G."/>
            <person name="Jancek S."/>
            <person name="Heijde M."/>
            <person name="Jabbari K."/>
            <person name="Bowler C."/>
            <person name="Lohr M."/>
            <person name="Robbens S."/>
            <person name="Werner G."/>
            <person name="Dubchak I."/>
            <person name="Pazour G.J."/>
            <person name="Ren Q."/>
            <person name="Paulsen I."/>
            <person name="Delwiche C."/>
            <person name="Schmutz J."/>
            <person name="Rokhsar D."/>
            <person name="Van de Peer Y."/>
            <person name="Moreau H."/>
            <person name="Grigoriev I.V."/>
        </authorList>
    </citation>
    <scope>NUCLEOTIDE SEQUENCE [LARGE SCALE GENOMIC DNA]</scope>
    <source>
        <strain evidence="3 4">CCE9901</strain>
    </source>
</reference>
<keyword evidence="2" id="KW-0812">Transmembrane</keyword>
<sequence length="340" mass="37930">MNADGLTENTTPTPAMDARERDATTRAIVETRTTSSRQKTSTAGALVRALGRWKPMKTPKTTGTLMLYCLGIYVAFYARAPVEITPTMQRRYDDALRRVDEEIGEALRRVSSSYYDAERELRAVTPFGWRFTATPSQRSRIEQAKKRQRDAARALRVEERKRDAAMREARSELGLWSELGVGDAKALFKRSYERGKVFATRSTFWDGLHLMLRGKSDESTISFLLRWAFIAVSNFTMGMLSAIFSYAFALPGLISSFSTSIWSGVAFFLVALVSAVSVVASVLALLYGGAAGGTFALVKYAGPALARLDEAEDRRRARIGQRAAYGNYAHQNARQRYHVD</sequence>